<accession>A0A8H6HXP0</accession>
<organism evidence="3 4">
    <name type="scientific">Ephemerocybe angulata</name>
    <dbReference type="NCBI Taxonomy" id="980116"/>
    <lineage>
        <taxon>Eukaryota</taxon>
        <taxon>Fungi</taxon>
        <taxon>Dikarya</taxon>
        <taxon>Basidiomycota</taxon>
        <taxon>Agaricomycotina</taxon>
        <taxon>Agaricomycetes</taxon>
        <taxon>Agaricomycetidae</taxon>
        <taxon>Agaricales</taxon>
        <taxon>Agaricineae</taxon>
        <taxon>Psathyrellaceae</taxon>
        <taxon>Ephemerocybe</taxon>
    </lineage>
</organism>
<comment type="caution">
    <text evidence="3">The sequence shown here is derived from an EMBL/GenBank/DDBJ whole genome shotgun (WGS) entry which is preliminary data.</text>
</comment>
<name>A0A8H6HXP0_9AGAR</name>
<evidence type="ECO:0000313" key="4">
    <source>
        <dbReference type="Proteomes" id="UP000521943"/>
    </source>
</evidence>
<dbReference type="OrthoDB" id="360689at2759"/>
<keyword evidence="4" id="KW-1185">Reference proteome</keyword>
<evidence type="ECO:0000256" key="1">
    <source>
        <dbReference type="ARBA" id="ARBA00008889"/>
    </source>
</evidence>
<dbReference type="Proteomes" id="UP000521943">
    <property type="component" value="Unassembled WGS sequence"/>
</dbReference>
<dbReference type="PANTHER" id="PTHR11560">
    <property type="entry name" value="39S RIBOSOMAL PROTEIN L10, MITOCHONDRIAL"/>
    <property type="match status" value="1"/>
</dbReference>
<protein>
    <recommendedName>
        <fullName evidence="5">Mitochondrial ribosomal protein L10</fullName>
    </recommendedName>
</protein>
<feature type="region of interest" description="Disordered" evidence="2">
    <location>
        <begin position="164"/>
        <end position="196"/>
    </location>
</feature>
<dbReference type="SUPFAM" id="SSF160369">
    <property type="entry name" value="Ribosomal protein L10-like"/>
    <property type="match status" value="1"/>
</dbReference>
<feature type="compositionally biased region" description="Basic and acidic residues" evidence="2">
    <location>
        <begin position="172"/>
        <end position="192"/>
    </location>
</feature>
<dbReference type="AlphaFoldDB" id="A0A8H6HXP0"/>
<dbReference type="InterPro" id="IPR043141">
    <property type="entry name" value="Ribosomal_uL10-like_sf"/>
</dbReference>
<reference evidence="3 4" key="1">
    <citation type="submission" date="2020-07" db="EMBL/GenBank/DDBJ databases">
        <title>Comparative genomics of pyrophilous fungi reveals a link between fire events and developmental genes.</title>
        <authorList>
            <consortium name="DOE Joint Genome Institute"/>
            <person name="Steindorff A.S."/>
            <person name="Carver A."/>
            <person name="Calhoun S."/>
            <person name="Stillman K."/>
            <person name="Liu H."/>
            <person name="Lipzen A."/>
            <person name="Pangilinan J."/>
            <person name="Labutti K."/>
            <person name="Bruns T.D."/>
            <person name="Grigoriev I.V."/>
        </authorList>
    </citation>
    <scope>NUCLEOTIDE SEQUENCE [LARGE SCALE GENOMIC DNA]</scope>
    <source>
        <strain evidence="3 4">CBS 144469</strain>
    </source>
</reference>
<evidence type="ECO:0000256" key="2">
    <source>
        <dbReference type="SAM" id="MobiDB-lite"/>
    </source>
</evidence>
<dbReference type="InterPro" id="IPR047865">
    <property type="entry name" value="Ribosomal_uL10_bac_type"/>
</dbReference>
<dbReference type="EMBL" id="JACGCI010000035">
    <property type="protein sequence ID" value="KAF6754227.1"/>
    <property type="molecule type" value="Genomic_DNA"/>
</dbReference>
<proteinExistence type="inferred from homology"/>
<dbReference type="Gene3D" id="3.30.70.1730">
    <property type="match status" value="1"/>
</dbReference>
<gene>
    <name evidence="3" type="ORF">DFP72DRAFT_899724</name>
</gene>
<evidence type="ECO:0000313" key="3">
    <source>
        <dbReference type="EMBL" id="KAF6754227.1"/>
    </source>
</evidence>
<comment type="similarity">
    <text evidence="1">Belongs to the universal ribosomal protein uL10 family.</text>
</comment>
<sequence>MLLSRCQGPTTAVVRSATATTSRLPSSTRAYAISLNESWFSNRVFKDKKAYQFSWYTRLLESSRTGPLIVLHHDEFSAERLKQLRNDIAAAAKKVKGPSADTAALPTLTVVRSSVFGVALRRFPDTNGADLESVINKQRGSFAVLQIPSMDPPLLNAVLRAMDRSVPPKPPKTPEEIKAEEAAKTADPEQPGRRMKRVRPIRTPELKVMGAIIEGRAFVPAGLQEVAKLPTLETLRAQIVGLLSAPASQIAAVLAQASGGQLARTLEGLKKGLEEQEGAPPSE</sequence>
<evidence type="ECO:0008006" key="5">
    <source>
        <dbReference type="Google" id="ProtNLM"/>
    </source>
</evidence>